<gene>
    <name evidence="2" type="ORF">ACHAWU_006563</name>
</gene>
<feature type="compositionally biased region" description="Polar residues" evidence="1">
    <location>
        <begin position="29"/>
        <end position="39"/>
    </location>
</feature>
<dbReference type="Proteomes" id="UP001530293">
    <property type="component" value="Unassembled WGS sequence"/>
</dbReference>
<keyword evidence="3" id="KW-1185">Reference proteome</keyword>
<proteinExistence type="predicted"/>
<name>A0ABD3M7F8_9STRA</name>
<feature type="region of interest" description="Disordered" evidence="1">
    <location>
        <begin position="77"/>
        <end position="102"/>
    </location>
</feature>
<dbReference type="AlphaFoldDB" id="A0ABD3M7F8"/>
<feature type="compositionally biased region" description="Low complexity" evidence="1">
    <location>
        <begin position="79"/>
        <end position="91"/>
    </location>
</feature>
<evidence type="ECO:0000313" key="2">
    <source>
        <dbReference type="EMBL" id="KAL3760015.1"/>
    </source>
</evidence>
<comment type="caution">
    <text evidence="2">The sequence shown here is derived from an EMBL/GenBank/DDBJ whole genome shotgun (WGS) entry which is preliminary data.</text>
</comment>
<sequence length="520" mass="56974">MIRYHAIAQLIEAKFGADVSAAAAATTTEGGSCPSSSSARGDKSVQDDDNDDLSLVARELMESTSFCQMRDALRNHQMSFTESSSSATTTTGDGHEMNSKKAKKFSDDTVAAAPSPAPLTSFSLFALLDAQGGGGGSGSVSFPPRIMARQIIDTFQRENNHDSPSDELTTLELFEKAEDVEDLSPDSESWEEIRTILFVGLSSSSSCSSKSNADIDETARYLRVHENLFEKCRGNDTLKVQLWGLAQNIVGTVLAQCAHFGDASSTVLVSKQTLDYCWDTIHSLLNVLSHLAVDYVISSVGNELEIERMFLCLCMMLSNNFAACILGMMEPMAGYFEVWARFVHPDRFIAIIHASGLGGAILRRCESLGKRAAIKIIWNTIQPTDATSLDDIEHCNYLQSLSILRTILFRCDGSPQIMSLIHQQFSATNNSESSNDCILSSFLGDQGIASPRDVQALITQAEEQCKLQWNQMKHIGNDDEIQSALLKPFQDVLQVNETIDGVVDSKLQLLCRQTIDMVSR</sequence>
<evidence type="ECO:0000313" key="3">
    <source>
        <dbReference type="Proteomes" id="UP001530293"/>
    </source>
</evidence>
<reference evidence="2 3" key="1">
    <citation type="submission" date="2024-10" db="EMBL/GenBank/DDBJ databases">
        <title>Updated reference genomes for cyclostephanoid diatoms.</title>
        <authorList>
            <person name="Roberts W.R."/>
            <person name="Alverson A.J."/>
        </authorList>
    </citation>
    <scope>NUCLEOTIDE SEQUENCE [LARGE SCALE GENOMIC DNA]</scope>
    <source>
        <strain evidence="2 3">AJA232-27</strain>
    </source>
</reference>
<evidence type="ECO:0000256" key="1">
    <source>
        <dbReference type="SAM" id="MobiDB-lite"/>
    </source>
</evidence>
<dbReference type="EMBL" id="JALLBG020000194">
    <property type="protein sequence ID" value="KAL3760015.1"/>
    <property type="molecule type" value="Genomic_DNA"/>
</dbReference>
<accession>A0ABD3M7F8</accession>
<protein>
    <submittedName>
        <fullName evidence="2">Uncharacterized protein</fullName>
    </submittedName>
</protein>
<feature type="region of interest" description="Disordered" evidence="1">
    <location>
        <begin position="27"/>
        <end position="49"/>
    </location>
</feature>
<organism evidence="2 3">
    <name type="scientific">Discostella pseudostelligera</name>
    <dbReference type="NCBI Taxonomy" id="259834"/>
    <lineage>
        <taxon>Eukaryota</taxon>
        <taxon>Sar</taxon>
        <taxon>Stramenopiles</taxon>
        <taxon>Ochrophyta</taxon>
        <taxon>Bacillariophyta</taxon>
        <taxon>Coscinodiscophyceae</taxon>
        <taxon>Thalassiosirophycidae</taxon>
        <taxon>Stephanodiscales</taxon>
        <taxon>Stephanodiscaceae</taxon>
        <taxon>Discostella</taxon>
    </lineage>
</organism>
<feature type="compositionally biased region" description="Basic and acidic residues" evidence="1">
    <location>
        <begin position="93"/>
        <end position="102"/>
    </location>
</feature>